<feature type="repeat" description="Pumilio" evidence="4">
    <location>
        <begin position="617"/>
        <end position="652"/>
    </location>
</feature>
<keyword evidence="8" id="KW-1185">Reference proteome</keyword>
<gene>
    <name evidence="7" type="ORF">KI387_023691</name>
</gene>
<evidence type="ECO:0000256" key="2">
    <source>
        <dbReference type="ARBA" id="ARBA00022845"/>
    </source>
</evidence>
<feature type="repeat" description="Pumilio" evidence="4">
    <location>
        <begin position="693"/>
        <end position="728"/>
    </location>
</feature>
<dbReference type="AlphaFoldDB" id="A0AA38L7R3"/>
<comment type="caution">
    <text evidence="7">The sequence shown here is derived from an EMBL/GenBank/DDBJ whole genome shotgun (WGS) entry which is preliminary data.</text>
</comment>
<dbReference type="InterPro" id="IPR011989">
    <property type="entry name" value="ARM-like"/>
</dbReference>
<feature type="region of interest" description="Disordered" evidence="5">
    <location>
        <begin position="15"/>
        <end position="43"/>
    </location>
</feature>
<comment type="function">
    <text evidence="3">Sequence-specific RNA-binding protein that regulates translation and mRNA stability by binding the 3'-UTR of target mRNAs.</text>
</comment>
<evidence type="ECO:0000256" key="5">
    <source>
        <dbReference type="SAM" id="MobiDB-lite"/>
    </source>
</evidence>
<organism evidence="7 8">
    <name type="scientific">Taxus chinensis</name>
    <name type="common">Chinese yew</name>
    <name type="synonym">Taxus wallichiana var. chinensis</name>
    <dbReference type="NCBI Taxonomy" id="29808"/>
    <lineage>
        <taxon>Eukaryota</taxon>
        <taxon>Viridiplantae</taxon>
        <taxon>Streptophyta</taxon>
        <taxon>Embryophyta</taxon>
        <taxon>Tracheophyta</taxon>
        <taxon>Spermatophyta</taxon>
        <taxon>Pinopsida</taxon>
        <taxon>Pinidae</taxon>
        <taxon>Conifers II</taxon>
        <taxon>Cupressales</taxon>
        <taxon>Taxaceae</taxon>
        <taxon>Taxus</taxon>
    </lineage>
</organism>
<dbReference type="PANTHER" id="PTHR12537:SF13">
    <property type="entry name" value="PUMILIO HOMOLOGY DOMAIN FAMILY MEMBER 4"/>
    <property type="match status" value="1"/>
</dbReference>
<reference evidence="7 8" key="1">
    <citation type="journal article" date="2021" name="Nat. Plants">
        <title>The Taxus genome provides insights into paclitaxel biosynthesis.</title>
        <authorList>
            <person name="Xiong X."/>
            <person name="Gou J."/>
            <person name="Liao Q."/>
            <person name="Li Y."/>
            <person name="Zhou Q."/>
            <person name="Bi G."/>
            <person name="Li C."/>
            <person name="Du R."/>
            <person name="Wang X."/>
            <person name="Sun T."/>
            <person name="Guo L."/>
            <person name="Liang H."/>
            <person name="Lu P."/>
            <person name="Wu Y."/>
            <person name="Zhang Z."/>
            <person name="Ro D.K."/>
            <person name="Shang Y."/>
            <person name="Huang S."/>
            <person name="Yan J."/>
        </authorList>
    </citation>
    <scope>NUCLEOTIDE SEQUENCE [LARGE SCALE GENOMIC DNA]</scope>
    <source>
        <strain evidence="7">Ta-2019</strain>
    </source>
</reference>
<dbReference type="SMART" id="SM00025">
    <property type="entry name" value="Pumilio"/>
    <property type="match status" value="8"/>
</dbReference>
<feature type="repeat" description="Pumilio" evidence="4">
    <location>
        <begin position="581"/>
        <end position="616"/>
    </location>
</feature>
<feature type="repeat" description="Pumilio" evidence="4">
    <location>
        <begin position="801"/>
        <end position="836"/>
    </location>
</feature>
<dbReference type="GO" id="GO:0005737">
    <property type="term" value="C:cytoplasm"/>
    <property type="evidence" value="ECO:0007669"/>
    <property type="project" value="TreeGrafter"/>
</dbReference>
<evidence type="ECO:0000259" key="6">
    <source>
        <dbReference type="PROSITE" id="PS50303"/>
    </source>
</evidence>
<dbReference type="OMA" id="TEREWNT"/>
<dbReference type="InterPro" id="IPR001313">
    <property type="entry name" value="Pumilio_RNA-bd_rpt"/>
</dbReference>
<evidence type="ECO:0000313" key="7">
    <source>
        <dbReference type="EMBL" id="KAH9315064.1"/>
    </source>
</evidence>
<dbReference type="GO" id="GO:0006417">
    <property type="term" value="P:regulation of translation"/>
    <property type="evidence" value="ECO:0007669"/>
    <property type="project" value="UniProtKB-KW"/>
</dbReference>
<keyword evidence="1" id="KW-0677">Repeat</keyword>
<proteinExistence type="predicted"/>
<accession>A0AA38L7R3</accession>
<dbReference type="CDD" id="cd07920">
    <property type="entry name" value="Pumilio"/>
    <property type="match status" value="1"/>
</dbReference>
<dbReference type="FunFam" id="1.25.10.10:FF:000237">
    <property type="entry name" value="Pumilio homolog 9"/>
    <property type="match status" value="1"/>
</dbReference>
<dbReference type="PROSITE" id="PS50302">
    <property type="entry name" value="PUM"/>
    <property type="match status" value="8"/>
</dbReference>
<evidence type="ECO:0000313" key="8">
    <source>
        <dbReference type="Proteomes" id="UP000824469"/>
    </source>
</evidence>
<evidence type="ECO:0000256" key="3">
    <source>
        <dbReference type="ARBA" id="ARBA00058490"/>
    </source>
</evidence>
<dbReference type="PANTHER" id="PTHR12537">
    <property type="entry name" value="RNA BINDING PROTEIN PUMILIO-RELATED"/>
    <property type="match status" value="1"/>
</dbReference>
<dbReference type="InterPro" id="IPR033133">
    <property type="entry name" value="PUM-HD"/>
</dbReference>
<dbReference type="Gene3D" id="1.25.10.10">
    <property type="entry name" value="Leucine-rich Repeat Variant"/>
    <property type="match status" value="1"/>
</dbReference>
<feature type="domain" description="PUM-HD" evidence="6">
    <location>
        <begin position="558"/>
        <end position="900"/>
    </location>
</feature>
<feature type="repeat" description="Pumilio" evidence="4">
    <location>
        <begin position="837"/>
        <end position="874"/>
    </location>
</feature>
<dbReference type="Pfam" id="PF00806">
    <property type="entry name" value="PUF"/>
    <property type="match status" value="8"/>
</dbReference>
<dbReference type="Proteomes" id="UP000824469">
    <property type="component" value="Unassembled WGS sequence"/>
</dbReference>
<keyword evidence="2" id="KW-0810">Translation regulation</keyword>
<dbReference type="SUPFAM" id="SSF48371">
    <property type="entry name" value="ARM repeat"/>
    <property type="match status" value="1"/>
</dbReference>
<sequence>MIVSEQDDEEFEMLLGEIPQATSAPPHGQRVESAKGVDGGESALSEDTYVVVSSSLSSYCGGSGPSSSDRRNSNQSLFDKRSQLKGVLEQESESGGTMSSQTIFADFSGVKCSFLEDQALSDAFSNLSFKENGDEDGKRIKLEALENGDGGVLENALDQSSVGEYPAFNVMGTTLPTHLNVGSGSLSPSETKSYGIQGTFLSNHFNGDLQSAGNQMSYPREVRKLELLTQNVHGPNTYMNGLGLPFNNNFPVGTLDFQQSHPIYSAAASRAVGIPGYHVFPNSSKSEVETVPSISGLQQQPYLDPALGTFVQPQSCRPPVSDLHQQMNTMNLTWYHMMEEKHLRMQQELMFLQQAYVQPVAGLPYQIGATFTGDASNKTFRRNDLHSTIPNVHLDSPFRSSQLQGAVFNERDWGTNVVPSPVGMNSFSVRPMLSGDACQYHAQGFNGRGESCPFFNGQSHGIMGSRTCHSVSVPYRNHQMSGNLGRDGKLVFPEKILARNVSQGIKSVTMINNSGGRKEILSSGHCNETAALSDYSLSGSFQLDVTNHLRSISPEITESKFHLRSLTTSQQPQPTYVTLEDVEGKIYIIAKDQHGCRFLQKQFDDGSPEDVQKIFLEIIGHIVELMTDPFGNYLVQKLLEVCNEEQRMQILDVVTRKAGELVSISLNMHGTRAVQKLIEILKTPQQVSMVISSLMTGVVTLIKDLNGNHVVQRCLQQLCSEDNQFLFDAAAAHCVEIATHRHGCCVLQRCIDHSVGEQKERLVAEIAANALVLSQDPFGNYVVQYVLDLGMPWVTADVVGQLNGNYAHLSMQKFSSNVVERCLKISGEEGRAHIVRELINSSRLGQLLQDPFANYVVQCALTVCKGPLHSALVDAIRPHLPALRTSPFGKRILSRTNLKK</sequence>
<feature type="repeat" description="Pumilio" evidence="4">
    <location>
        <begin position="765"/>
        <end position="800"/>
    </location>
</feature>
<evidence type="ECO:0000256" key="1">
    <source>
        <dbReference type="ARBA" id="ARBA00022737"/>
    </source>
</evidence>
<protein>
    <recommendedName>
        <fullName evidence="6">PUM-HD domain-containing protein</fullName>
    </recommendedName>
</protein>
<evidence type="ECO:0000256" key="4">
    <source>
        <dbReference type="PROSITE-ProRule" id="PRU00317"/>
    </source>
</evidence>
<feature type="repeat" description="Pumilio" evidence="4">
    <location>
        <begin position="656"/>
        <end position="692"/>
    </location>
</feature>
<dbReference type="PROSITE" id="PS50303">
    <property type="entry name" value="PUM_HD"/>
    <property type="match status" value="1"/>
</dbReference>
<name>A0AA38L7R3_TAXCH</name>
<dbReference type="EMBL" id="JAHRHJ020000005">
    <property type="protein sequence ID" value="KAH9315064.1"/>
    <property type="molecule type" value="Genomic_DNA"/>
</dbReference>
<dbReference type="InterPro" id="IPR016024">
    <property type="entry name" value="ARM-type_fold"/>
</dbReference>
<feature type="repeat" description="Pumilio" evidence="4">
    <location>
        <begin position="729"/>
        <end position="764"/>
    </location>
</feature>
<dbReference type="GO" id="GO:0003729">
    <property type="term" value="F:mRNA binding"/>
    <property type="evidence" value="ECO:0007669"/>
    <property type="project" value="TreeGrafter"/>
</dbReference>
<dbReference type="InterPro" id="IPR033712">
    <property type="entry name" value="Pumilio_RNA-bd"/>
</dbReference>